<dbReference type="AlphaFoldDB" id="A0A4Z2HXU1"/>
<evidence type="ECO:0000313" key="2">
    <source>
        <dbReference type="Proteomes" id="UP000314294"/>
    </source>
</evidence>
<accession>A0A4Z2HXU1</accession>
<comment type="caution">
    <text evidence="1">The sequence shown here is derived from an EMBL/GenBank/DDBJ whole genome shotgun (WGS) entry which is preliminary data.</text>
</comment>
<protein>
    <submittedName>
        <fullName evidence="1">Uncharacterized protein</fullName>
    </submittedName>
</protein>
<evidence type="ECO:0000313" key="1">
    <source>
        <dbReference type="EMBL" id="TNN70659.1"/>
    </source>
</evidence>
<proteinExistence type="predicted"/>
<reference evidence="1 2" key="1">
    <citation type="submission" date="2019-03" db="EMBL/GenBank/DDBJ databases">
        <title>First draft genome of Liparis tanakae, snailfish: a comprehensive survey of snailfish specific genes.</title>
        <authorList>
            <person name="Kim W."/>
            <person name="Song I."/>
            <person name="Jeong J.-H."/>
            <person name="Kim D."/>
            <person name="Kim S."/>
            <person name="Ryu S."/>
            <person name="Song J.Y."/>
            <person name="Lee S.K."/>
        </authorList>
    </citation>
    <scope>NUCLEOTIDE SEQUENCE [LARGE SCALE GENOMIC DNA]</scope>
    <source>
        <tissue evidence="1">Muscle</tissue>
    </source>
</reference>
<keyword evidence="2" id="KW-1185">Reference proteome</keyword>
<organism evidence="1 2">
    <name type="scientific">Liparis tanakae</name>
    <name type="common">Tanaka's snailfish</name>
    <dbReference type="NCBI Taxonomy" id="230148"/>
    <lineage>
        <taxon>Eukaryota</taxon>
        <taxon>Metazoa</taxon>
        <taxon>Chordata</taxon>
        <taxon>Craniata</taxon>
        <taxon>Vertebrata</taxon>
        <taxon>Euteleostomi</taxon>
        <taxon>Actinopterygii</taxon>
        <taxon>Neopterygii</taxon>
        <taxon>Teleostei</taxon>
        <taxon>Neoteleostei</taxon>
        <taxon>Acanthomorphata</taxon>
        <taxon>Eupercaria</taxon>
        <taxon>Perciformes</taxon>
        <taxon>Cottioidei</taxon>
        <taxon>Cottales</taxon>
        <taxon>Liparidae</taxon>
        <taxon>Liparis</taxon>
    </lineage>
</organism>
<dbReference type="Proteomes" id="UP000314294">
    <property type="component" value="Unassembled WGS sequence"/>
</dbReference>
<gene>
    <name evidence="1" type="ORF">EYF80_019096</name>
</gene>
<sequence length="86" mass="9707">METLVCIQRGEWAPAGAWFGASVQPPRVADQQKESQSACSEYKVHLKHKNYVTKTHVGVKTGLIIPDFKEEERHTHHTARWLAAPS</sequence>
<name>A0A4Z2HXU1_9TELE</name>
<dbReference type="EMBL" id="SRLO01000160">
    <property type="protein sequence ID" value="TNN70659.1"/>
    <property type="molecule type" value="Genomic_DNA"/>
</dbReference>